<dbReference type="PANTHER" id="PTHR33562">
    <property type="entry name" value="ATILLA, ISOFORM B-RELATED-RELATED"/>
    <property type="match status" value="1"/>
</dbReference>
<evidence type="ECO:0000313" key="5">
    <source>
        <dbReference type="EnsemblMetazoa" id="BGLB024887-PA"/>
    </source>
</evidence>
<reference evidence="5" key="1">
    <citation type="submission" date="2020-05" db="UniProtKB">
        <authorList>
            <consortium name="EnsemblMetazoa"/>
        </authorList>
    </citation>
    <scope>IDENTIFICATION</scope>
    <source>
        <strain evidence="5">BB02</strain>
    </source>
</reference>
<keyword evidence="2" id="KW-0325">Glycoprotein</keyword>
<dbReference type="InterPro" id="IPR050975">
    <property type="entry name" value="Sleep_regulator"/>
</dbReference>
<evidence type="ECO:0000256" key="3">
    <source>
        <dbReference type="SAM" id="Phobius"/>
    </source>
</evidence>
<dbReference type="Proteomes" id="UP000076420">
    <property type="component" value="Unassembled WGS sequence"/>
</dbReference>
<evidence type="ECO:0000256" key="2">
    <source>
        <dbReference type="ARBA" id="ARBA00023180"/>
    </source>
</evidence>
<protein>
    <submittedName>
        <fullName evidence="8">Uncharacterized protein LOC106056815</fullName>
    </submittedName>
</protein>
<proteinExistence type="predicted"/>
<dbReference type="GO" id="GO:0032222">
    <property type="term" value="P:regulation of synaptic transmission, cholinergic"/>
    <property type="evidence" value="ECO:0007669"/>
    <property type="project" value="InterPro"/>
</dbReference>
<dbReference type="RefSeq" id="XP_013069125.1">
    <property type="nucleotide sequence ID" value="XM_013213671.2"/>
</dbReference>
<dbReference type="SUPFAM" id="SSF57302">
    <property type="entry name" value="Snake toxin-like"/>
    <property type="match status" value="1"/>
</dbReference>
<dbReference type="KEGG" id="bgt:106056815"/>
<feature type="signal peptide" evidence="4">
    <location>
        <begin position="1"/>
        <end position="22"/>
    </location>
</feature>
<accession>A0A2C9KYG0</accession>
<evidence type="ECO:0000313" key="8">
    <source>
        <dbReference type="RefSeq" id="XP_013069125.1"/>
    </source>
</evidence>
<dbReference type="OrthoDB" id="6083863at2759"/>
<dbReference type="OMA" id="CNTANRI"/>
<dbReference type="VEuPathDB" id="VectorBase:BGLAX_046154"/>
<organism evidence="5 6">
    <name type="scientific">Biomphalaria glabrata</name>
    <name type="common">Bloodfluke planorb</name>
    <name type="synonym">Freshwater snail</name>
    <dbReference type="NCBI Taxonomy" id="6526"/>
    <lineage>
        <taxon>Eukaryota</taxon>
        <taxon>Metazoa</taxon>
        <taxon>Spiralia</taxon>
        <taxon>Lophotrochozoa</taxon>
        <taxon>Mollusca</taxon>
        <taxon>Gastropoda</taxon>
        <taxon>Heterobranchia</taxon>
        <taxon>Euthyneura</taxon>
        <taxon>Panpulmonata</taxon>
        <taxon>Hygrophila</taxon>
        <taxon>Lymnaeoidea</taxon>
        <taxon>Planorbidae</taxon>
        <taxon>Biomphalaria</taxon>
    </lineage>
</organism>
<dbReference type="GeneID" id="106056815"/>
<keyword evidence="3" id="KW-1133">Transmembrane helix</keyword>
<keyword evidence="1 4" id="KW-0732">Signal</keyword>
<evidence type="ECO:0000256" key="4">
    <source>
        <dbReference type="SAM" id="SignalP"/>
    </source>
</evidence>
<sequence>MVSQQLIPLFFLFFLLIKEGITLKCYSCSSEIANTSCLTPGPTTPTEECSGNQTMCRKIEQQIYYNKEDNTRILRQCATSGEVGECLERTGTFRYKSWYCQCKGELCNTANRIFTPFTIIVALLSLLGLRLVL</sequence>
<feature type="transmembrane region" description="Helical" evidence="3">
    <location>
        <begin position="113"/>
        <end position="132"/>
    </location>
</feature>
<dbReference type="Proteomes" id="UP001165740">
    <property type="component" value="Chromosome 2"/>
</dbReference>
<dbReference type="GO" id="GO:0030431">
    <property type="term" value="P:sleep"/>
    <property type="evidence" value="ECO:0007669"/>
    <property type="project" value="InterPro"/>
</dbReference>
<evidence type="ECO:0000313" key="7">
    <source>
        <dbReference type="Proteomes" id="UP001165740"/>
    </source>
</evidence>
<dbReference type="PANTHER" id="PTHR33562:SF2">
    <property type="entry name" value="PROTEIN QUIVER"/>
    <property type="match status" value="1"/>
</dbReference>
<keyword evidence="3" id="KW-0812">Transmembrane</keyword>
<keyword evidence="7" id="KW-1185">Reference proteome</keyword>
<evidence type="ECO:0000256" key="1">
    <source>
        <dbReference type="ARBA" id="ARBA00022729"/>
    </source>
</evidence>
<dbReference type="Pfam" id="PF17064">
    <property type="entry name" value="QVR"/>
    <property type="match status" value="1"/>
</dbReference>
<feature type="chain" id="PRO_5044573255" evidence="4">
    <location>
        <begin position="23"/>
        <end position="133"/>
    </location>
</feature>
<dbReference type="InterPro" id="IPR045860">
    <property type="entry name" value="Snake_toxin-like_sf"/>
</dbReference>
<dbReference type="VEuPathDB" id="VectorBase:BGLB024887"/>
<dbReference type="AlphaFoldDB" id="A0A2C9KYG0"/>
<gene>
    <name evidence="5" type="primary">106056815</name>
    <name evidence="8" type="synonym">LOC106056815</name>
</gene>
<evidence type="ECO:0000313" key="6">
    <source>
        <dbReference type="Proteomes" id="UP000076420"/>
    </source>
</evidence>
<name>A0A2C9KYG0_BIOGL</name>
<reference evidence="8" key="2">
    <citation type="submission" date="2025-04" db="UniProtKB">
        <authorList>
            <consortium name="RefSeq"/>
        </authorList>
    </citation>
    <scope>IDENTIFICATION</scope>
</reference>
<dbReference type="InterPro" id="IPR031424">
    <property type="entry name" value="QVR-like"/>
</dbReference>
<dbReference type="EnsemblMetazoa" id="BGLB024887-RA">
    <property type="protein sequence ID" value="BGLB024887-PA"/>
    <property type="gene ID" value="BGLB024887"/>
</dbReference>
<keyword evidence="3" id="KW-0472">Membrane</keyword>